<dbReference type="AlphaFoldDB" id="A0A956M2N4"/>
<dbReference type="EMBL" id="JAGQHR010000988">
    <property type="protein sequence ID" value="MCA9730099.1"/>
    <property type="molecule type" value="Genomic_DNA"/>
</dbReference>
<gene>
    <name evidence="2" type="ORF">KC729_20615</name>
</gene>
<accession>A0A956M2N4</accession>
<comment type="caution">
    <text evidence="2">The sequence shown here is derived from an EMBL/GenBank/DDBJ whole genome shotgun (WGS) entry which is preliminary data.</text>
</comment>
<proteinExistence type="predicted"/>
<dbReference type="Proteomes" id="UP000697710">
    <property type="component" value="Unassembled WGS sequence"/>
</dbReference>
<name>A0A956M2N4_UNCEI</name>
<sequence>MMDRNDRDDMSTAMEEDEAPRRPAVPEPPRLVNLADEEDVDLESPEIKELLALYEETLGSVTEGQ</sequence>
<feature type="non-terminal residue" evidence="2">
    <location>
        <position position="65"/>
    </location>
</feature>
<reference evidence="2" key="1">
    <citation type="submission" date="2020-04" db="EMBL/GenBank/DDBJ databases">
        <authorList>
            <person name="Zhang T."/>
        </authorList>
    </citation>
    <scope>NUCLEOTIDE SEQUENCE</scope>
    <source>
        <strain evidence="2">HKST-UBA01</strain>
    </source>
</reference>
<evidence type="ECO:0000313" key="3">
    <source>
        <dbReference type="Proteomes" id="UP000697710"/>
    </source>
</evidence>
<evidence type="ECO:0000256" key="1">
    <source>
        <dbReference type="SAM" id="MobiDB-lite"/>
    </source>
</evidence>
<reference evidence="2" key="2">
    <citation type="journal article" date="2021" name="Microbiome">
        <title>Successional dynamics and alternative stable states in a saline activated sludge microbial community over 9 years.</title>
        <authorList>
            <person name="Wang Y."/>
            <person name="Ye J."/>
            <person name="Ju F."/>
            <person name="Liu L."/>
            <person name="Boyd J.A."/>
            <person name="Deng Y."/>
            <person name="Parks D.H."/>
            <person name="Jiang X."/>
            <person name="Yin X."/>
            <person name="Woodcroft B.J."/>
            <person name="Tyson G.W."/>
            <person name="Hugenholtz P."/>
            <person name="Polz M.F."/>
            <person name="Zhang T."/>
        </authorList>
    </citation>
    <scope>NUCLEOTIDE SEQUENCE</scope>
    <source>
        <strain evidence="2">HKST-UBA01</strain>
    </source>
</reference>
<feature type="region of interest" description="Disordered" evidence="1">
    <location>
        <begin position="1"/>
        <end position="40"/>
    </location>
</feature>
<evidence type="ECO:0000313" key="2">
    <source>
        <dbReference type="EMBL" id="MCA9730099.1"/>
    </source>
</evidence>
<feature type="compositionally biased region" description="Basic and acidic residues" evidence="1">
    <location>
        <begin position="1"/>
        <end position="10"/>
    </location>
</feature>
<protein>
    <submittedName>
        <fullName evidence="2">Uncharacterized protein</fullName>
    </submittedName>
</protein>
<organism evidence="2 3">
    <name type="scientific">Eiseniibacteriota bacterium</name>
    <dbReference type="NCBI Taxonomy" id="2212470"/>
    <lineage>
        <taxon>Bacteria</taxon>
        <taxon>Candidatus Eiseniibacteriota</taxon>
    </lineage>
</organism>